<feature type="region of interest" description="Disordered" evidence="1">
    <location>
        <begin position="134"/>
        <end position="159"/>
    </location>
</feature>
<evidence type="ECO:0000256" key="1">
    <source>
        <dbReference type="SAM" id="MobiDB-lite"/>
    </source>
</evidence>
<dbReference type="SUPFAM" id="SSF53955">
    <property type="entry name" value="Lysozyme-like"/>
    <property type="match status" value="1"/>
</dbReference>
<sequence length="453" mass="46218">MSASPSSALPCGASPDTTRHAAAPGRRVLGAAVTAATVPAVMLTSLAVAAPAVAAPAHAPAGAQTPLLGAPALQVPARAVPARYTVKRGDSVWAIATRYGLNPTSVLALNRLTGASIIHPGQVLRLTGAVSAPARPAPRPAAASRPATPRPAATPVTRSGSYVVRSGDTLSAIAARHGVSLSSVLTANGLTMTSIIYPGQNLRLSGSAALRSAAPRVAVSTARPTATGGSYTIRSGDTLGAIAARHGVSLPALLSANRMSVSTIIYPGRRLTIPGRGVTVTPAATPRKATPELVPSTFLHYTYPTTVVADANRNKAALLASRLPNPAQMQQIVASTARSMGVNPALAMAFAYQESGFSATAVSPANAIGVMQVIPSSGTWASQLVGRPLNLLNPYDNATAGVAIIRALVRSSPNLDHAIGSYYQGQGSVSRYGFFADTRAYVNSVKAHMKRFG</sequence>
<dbReference type="SUPFAM" id="SSF54106">
    <property type="entry name" value="LysM domain"/>
    <property type="match status" value="3"/>
</dbReference>
<dbReference type="CDD" id="cd00118">
    <property type="entry name" value="LysM"/>
    <property type="match status" value="3"/>
</dbReference>
<feature type="domain" description="LysM" evidence="2">
    <location>
        <begin position="82"/>
        <end position="126"/>
    </location>
</feature>
<dbReference type="SMART" id="SM00257">
    <property type="entry name" value="LysM"/>
    <property type="match status" value="3"/>
</dbReference>
<dbReference type="OrthoDB" id="5244690at2"/>
<dbReference type="Proteomes" id="UP000187085">
    <property type="component" value="Unassembled WGS sequence"/>
</dbReference>
<dbReference type="InterPro" id="IPR018392">
    <property type="entry name" value="LysM"/>
</dbReference>
<evidence type="ECO:0000313" key="4">
    <source>
        <dbReference type="Proteomes" id="UP000187085"/>
    </source>
</evidence>
<accession>A0A1R1L9P5</accession>
<protein>
    <recommendedName>
        <fullName evidence="2">LysM domain-containing protein</fullName>
    </recommendedName>
</protein>
<keyword evidence="4" id="KW-1185">Reference proteome</keyword>
<proteinExistence type="predicted"/>
<dbReference type="InterPro" id="IPR036779">
    <property type="entry name" value="LysM_dom_sf"/>
</dbReference>
<dbReference type="PANTHER" id="PTHR33734">
    <property type="entry name" value="LYSM DOMAIN-CONTAINING GPI-ANCHORED PROTEIN 2"/>
    <property type="match status" value="1"/>
</dbReference>
<dbReference type="CDD" id="cd00254">
    <property type="entry name" value="LT-like"/>
    <property type="match status" value="1"/>
</dbReference>
<feature type="region of interest" description="Disordered" evidence="1">
    <location>
        <begin position="1"/>
        <end position="20"/>
    </location>
</feature>
<feature type="domain" description="LysM" evidence="2">
    <location>
        <begin position="160"/>
        <end position="204"/>
    </location>
</feature>
<dbReference type="InterPro" id="IPR008258">
    <property type="entry name" value="Transglycosylase_SLT_dom_1"/>
</dbReference>
<comment type="caution">
    <text evidence="3">The sequence shown here is derived from an EMBL/GenBank/DDBJ whole genome shotgun (WGS) entry which is preliminary data.</text>
</comment>
<evidence type="ECO:0000313" key="3">
    <source>
        <dbReference type="EMBL" id="OMH24259.1"/>
    </source>
</evidence>
<evidence type="ECO:0000259" key="2">
    <source>
        <dbReference type="PROSITE" id="PS51782"/>
    </source>
</evidence>
<dbReference type="EMBL" id="MRDE01000063">
    <property type="protein sequence ID" value="OMH24259.1"/>
    <property type="molecule type" value="Genomic_DNA"/>
</dbReference>
<dbReference type="Gene3D" id="3.10.350.10">
    <property type="entry name" value="LysM domain"/>
    <property type="match status" value="3"/>
</dbReference>
<dbReference type="GO" id="GO:0008932">
    <property type="term" value="F:lytic endotransglycosylase activity"/>
    <property type="evidence" value="ECO:0007669"/>
    <property type="project" value="TreeGrafter"/>
</dbReference>
<dbReference type="PROSITE" id="PS51782">
    <property type="entry name" value="LYSM"/>
    <property type="match status" value="3"/>
</dbReference>
<organism evidence="3 4">
    <name type="scientific">Tersicoccus phoenicis</name>
    <dbReference type="NCBI Taxonomy" id="554083"/>
    <lineage>
        <taxon>Bacteria</taxon>
        <taxon>Bacillati</taxon>
        <taxon>Actinomycetota</taxon>
        <taxon>Actinomycetes</taxon>
        <taxon>Micrococcales</taxon>
        <taxon>Micrococcaceae</taxon>
        <taxon>Tersicoccus</taxon>
    </lineage>
</organism>
<dbReference type="Pfam" id="PF01464">
    <property type="entry name" value="SLT"/>
    <property type="match status" value="1"/>
</dbReference>
<dbReference type="AlphaFoldDB" id="A0A1R1L9P5"/>
<dbReference type="InterPro" id="IPR023346">
    <property type="entry name" value="Lysozyme-like_dom_sf"/>
</dbReference>
<gene>
    <name evidence="3" type="ORF">BKD30_08950</name>
</gene>
<dbReference type="Pfam" id="PF01476">
    <property type="entry name" value="LysM"/>
    <property type="match status" value="3"/>
</dbReference>
<dbReference type="STRING" id="554083.BKD30_08950"/>
<dbReference type="PANTHER" id="PTHR33734:SF22">
    <property type="entry name" value="MEMBRANE-BOUND LYTIC MUREIN TRANSGLYCOSYLASE D"/>
    <property type="match status" value="1"/>
</dbReference>
<feature type="domain" description="LysM" evidence="2">
    <location>
        <begin position="229"/>
        <end position="273"/>
    </location>
</feature>
<name>A0A1R1L9P5_9MICC</name>
<dbReference type="Gene3D" id="1.10.530.10">
    <property type="match status" value="1"/>
</dbReference>
<dbReference type="RefSeq" id="WP_076704104.1">
    <property type="nucleotide sequence ID" value="NZ_MRDE01000063.1"/>
</dbReference>
<reference evidence="3 4" key="1">
    <citation type="submission" date="2016-12" db="EMBL/GenBank/DDBJ databases">
        <title>Draft genome of Tersicoccus phoenicis 1P05MA.</title>
        <authorList>
            <person name="Nakajima Y."/>
            <person name="Yoshizawa S."/>
            <person name="Nakamura K."/>
            <person name="Ogura Y."/>
            <person name="Hayashi T."/>
            <person name="Kogure K."/>
        </authorList>
    </citation>
    <scope>NUCLEOTIDE SEQUENCE [LARGE SCALE GENOMIC DNA]</scope>
    <source>
        <strain evidence="3 4">1p05MA</strain>
    </source>
</reference>